<dbReference type="InterPro" id="IPR009875">
    <property type="entry name" value="PilZ_domain"/>
</dbReference>
<feature type="region of interest" description="Disordered" evidence="1">
    <location>
        <begin position="1"/>
        <end position="22"/>
    </location>
</feature>
<proteinExistence type="predicted"/>
<comment type="caution">
    <text evidence="3">The sequence shown here is derived from an EMBL/GenBank/DDBJ whole genome shotgun (WGS) entry which is preliminary data.</text>
</comment>
<evidence type="ECO:0000313" key="3">
    <source>
        <dbReference type="EMBL" id="MBB5987254.1"/>
    </source>
</evidence>
<feature type="region of interest" description="Disordered" evidence="1">
    <location>
        <begin position="100"/>
        <end position="131"/>
    </location>
</feature>
<keyword evidence="4" id="KW-1185">Reference proteome</keyword>
<evidence type="ECO:0000256" key="1">
    <source>
        <dbReference type="SAM" id="MobiDB-lite"/>
    </source>
</evidence>
<feature type="domain" description="PilZ" evidence="2">
    <location>
        <begin position="30"/>
        <end position="103"/>
    </location>
</feature>
<reference evidence="3 4" key="1">
    <citation type="submission" date="2020-08" db="EMBL/GenBank/DDBJ databases">
        <title>Exploring microbial biodiversity for novel pathways involved in the catabolism of aromatic compounds derived from lignin.</title>
        <authorList>
            <person name="Elkins J."/>
        </authorList>
    </citation>
    <scope>NUCLEOTIDE SEQUENCE [LARGE SCALE GENOMIC DNA]</scope>
    <source>
        <strain evidence="3 4">B1D3A</strain>
    </source>
</reference>
<organism evidence="3 4">
    <name type="scientific">Sphingobium lignivorans</name>
    <dbReference type="NCBI Taxonomy" id="2735886"/>
    <lineage>
        <taxon>Bacteria</taxon>
        <taxon>Pseudomonadati</taxon>
        <taxon>Pseudomonadota</taxon>
        <taxon>Alphaproteobacteria</taxon>
        <taxon>Sphingomonadales</taxon>
        <taxon>Sphingomonadaceae</taxon>
        <taxon>Sphingobium</taxon>
    </lineage>
</organism>
<evidence type="ECO:0000313" key="4">
    <source>
        <dbReference type="Proteomes" id="UP001138540"/>
    </source>
</evidence>
<dbReference type="EMBL" id="JACHKA010000001">
    <property type="protein sequence ID" value="MBB5987254.1"/>
    <property type="molecule type" value="Genomic_DNA"/>
</dbReference>
<dbReference type="Proteomes" id="UP001138540">
    <property type="component" value="Unassembled WGS sequence"/>
</dbReference>
<sequence length="131" mass="14083">MAESDPTPILHSDAPDKASKRGAKRDSLFLLTTLLDEAGQPLGKARVRNLSETGLMADCDSHLRDGDRLVVRLRGVGDVAGRVTWVRGDRIGMAFDGSIDPRAARKPVGARSAESGPPFLRKLVRKATPTP</sequence>
<evidence type="ECO:0000259" key="2">
    <source>
        <dbReference type="Pfam" id="PF07238"/>
    </source>
</evidence>
<accession>A0ABR6NJ09</accession>
<dbReference type="Pfam" id="PF07238">
    <property type="entry name" value="PilZ"/>
    <property type="match status" value="1"/>
</dbReference>
<protein>
    <recommendedName>
        <fullName evidence="2">PilZ domain-containing protein</fullName>
    </recommendedName>
</protein>
<feature type="compositionally biased region" description="Basic and acidic residues" evidence="1">
    <location>
        <begin position="13"/>
        <end position="22"/>
    </location>
</feature>
<dbReference type="RefSeq" id="WP_184155683.1">
    <property type="nucleotide sequence ID" value="NZ_JACHKA010000001.1"/>
</dbReference>
<gene>
    <name evidence="3" type="ORF">HNP60_003228</name>
</gene>
<dbReference type="SUPFAM" id="SSF141371">
    <property type="entry name" value="PilZ domain-like"/>
    <property type="match status" value="1"/>
</dbReference>
<name>A0ABR6NJ09_9SPHN</name>